<keyword evidence="2" id="KW-1185">Reference proteome</keyword>
<sequence length="124" mass="13159">MQTERTHPVSHALVVARACAELALEAETEGSFARPLAASLSVAASDAAGRLKAFLSTHGDTISPDLVHRSFQAQSDLAAIAQFAGLVLTYTSTPRDGSYLAKIVRHTANHAVECLSRVEEVCNL</sequence>
<dbReference type="RefSeq" id="WP_114825556.1">
    <property type="nucleotide sequence ID" value="NZ_QQSY01000003.1"/>
</dbReference>
<proteinExistence type="predicted"/>
<gene>
    <name evidence="1" type="ORF">DVT68_13225</name>
</gene>
<protein>
    <submittedName>
        <fullName evidence="1">Uncharacterized protein</fullName>
    </submittedName>
</protein>
<evidence type="ECO:0000313" key="2">
    <source>
        <dbReference type="Proteomes" id="UP000254711"/>
    </source>
</evidence>
<name>A0A370K5W3_9GAMM</name>
<dbReference type="AlphaFoldDB" id="A0A370K5W3"/>
<dbReference type="EMBL" id="QQSY01000003">
    <property type="protein sequence ID" value="RDI98039.1"/>
    <property type="molecule type" value="Genomic_DNA"/>
</dbReference>
<organism evidence="1 2">
    <name type="scientific">Dyella solisilvae</name>
    <dbReference type="NCBI Taxonomy" id="1920168"/>
    <lineage>
        <taxon>Bacteria</taxon>
        <taxon>Pseudomonadati</taxon>
        <taxon>Pseudomonadota</taxon>
        <taxon>Gammaproteobacteria</taxon>
        <taxon>Lysobacterales</taxon>
        <taxon>Rhodanobacteraceae</taxon>
        <taxon>Dyella</taxon>
    </lineage>
</organism>
<dbReference type="OrthoDB" id="5962146at2"/>
<accession>A0A370K5W3</accession>
<reference evidence="1 2" key="1">
    <citation type="submission" date="2018-07" db="EMBL/GenBank/DDBJ databases">
        <title>Dyella solisilvae sp. nov., isolated from the pine and broad-leaved mixed forest soil.</title>
        <authorList>
            <person name="Gao Z."/>
            <person name="Qiu L."/>
        </authorList>
    </citation>
    <scope>NUCLEOTIDE SEQUENCE [LARGE SCALE GENOMIC DNA]</scope>
    <source>
        <strain evidence="1 2">DHG54</strain>
    </source>
</reference>
<comment type="caution">
    <text evidence="1">The sequence shown here is derived from an EMBL/GenBank/DDBJ whole genome shotgun (WGS) entry which is preliminary data.</text>
</comment>
<dbReference type="Proteomes" id="UP000254711">
    <property type="component" value="Unassembled WGS sequence"/>
</dbReference>
<evidence type="ECO:0000313" key="1">
    <source>
        <dbReference type="EMBL" id="RDI98039.1"/>
    </source>
</evidence>